<dbReference type="EMBL" id="CP032697">
    <property type="protein sequence ID" value="AYG64522.1"/>
    <property type="molecule type" value="Genomic_DNA"/>
</dbReference>
<reference evidence="1 2" key="1">
    <citation type="submission" date="2018-10" db="EMBL/GenBank/DDBJ databases">
        <title>Rhizobium etli, R. leguminosarum and a new Rhizobium genospecies from Phaseolus dumosus.</title>
        <authorList>
            <person name="Ramirez-Puebla S.T."/>
            <person name="Rogel-Hernandez M.A."/>
            <person name="Guerrero G."/>
            <person name="Ormeno-Orrillo E."/>
            <person name="Martinez-Romero J.C."/>
            <person name="Negrete-Yankelevich S."/>
            <person name="Martinez-Romero E."/>
        </authorList>
    </citation>
    <scope>NUCLEOTIDE SEQUENCE [LARGE SCALE GENOMIC DNA]</scope>
    <source>
        <strain evidence="1 2">CCGE525</strain>
        <plasmid evidence="2">prccge525a</plasmid>
    </source>
</reference>
<protein>
    <submittedName>
        <fullName evidence="1">Uncharacterized protein</fullName>
    </submittedName>
</protein>
<evidence type="ECO:0000313" key="1">
    <source>
        <dbReference type="EMBL" id="AYG64522.1"/>
    </source>
</evidence>
<keyword evidence="1" id="KW-0614">Plasmid</keyword>
<accession>A0A387G9N0</accession>
<gene>
    <name evidence="1" type="ORF">CCGE525_38075</name>
</gene>
<dbReference type="RefSeq" id="WP_120709409.1">
    <property type="nucleotide sequence ID" value="NZ_CP032697.1"/>
</dbReference>
<sequence length="245" mass="27943">MRRADRRRFEKEFRTLIDRDSEACTLCRRPFEHNNKTYGGLTPGGRTVLTGDCCREKVEYVMASGVYVIRKIHEIPIADRKSIKRLSSSEMEGAVEVMHDHFDELDSISGRVMKQAGLKGEARALFLEDTAWKKDDAAWFKNNPDRSHRLRPMFESEASSLPEDVLQFQAPKGHKMEVLVRQVEVGKRARTLICRNTEIPIPDLEEVIHALFDTVSQRKDQGVITAEEIASLARSYVISPRGKGN</sequence>
<organism evidence="1 2">
    <name type="scientific">Rhizobium jaguaris</name>
    <dbReference type="NCBI Taxonomy" id="1312183"/>
    <lineage>
        <taxon>Bacteria</taxon>
        <taxon>Pseudomonadati</taxon>
        <taxon>Pseudomonadota</taxon>
        <taxon>Alphaproteobacteria</taxon>
        <taxon>Hyphomicrobiales</taxon>
        <taxon>Rhizobiaceae</taxon>
        <taxon>Rhizobium/Agrobacterium group</taxon>
        <taxon>Rhizobium</taxon>
    </lineage>
</organism>
<evidence type="ECO:0000313" key="2">
    <source>
        <dbReference type="Proteomes" id="UP000282195"/>
    </source>
</evidence>
<name>A0A387G9N0_9HYPH</name>
<dbReference type="Proteomes" id="UP000282195">
    <property type="component" value="Plasmid pRCCGE525a"/>
</dbReference>
<geneLocation type="plasmid" evidence="2">
    <name>prccge525a</name>
</geneLocation>
<proteinExistence type="predicted"/>
<keyword evidence="2" id="KW-1185">Reference proteome</keyword>
<dbReference type="AlphaFoldDB" id="A0A387G9N0"/>
<dbReference type="KEGG" id="rjg:CCGE525_38075"/>